<dbReference type="Proteomes" id="UP000239236">
    <property type="component" value="Unassembled WGS sequence"/>
</dbReference>
<keyword evidence="2" id="KW-1185">Reference proteome</keyword>
<reference evidence="1 2" key="1">
    <citation type="submission" date="2018-03" db="EMBL/GenBank/DDBJ databases">
        <title>Genotypic and phenotypic analysis of antagonistic Bacillus spp. isolated from rhizosphere soil of plants in Tibet.</title>
        <authorList>
            <person name="Borriss R."/>
            <person name="Lasch P."/>
            <person name="Wu L."/>
            <person name="Wu H."/>
            <person name="Gao X."/>
        </authorList>
    </citation>
    <scope>NUCLEOTIDE SEQUENCE [LARGE SCALE GENOMIC DNA]</scope>
    <source>
        <strain evidence="1 2">NMSW16</strain>
    </source>
</reference>
<organism evidence="1 2">
    <name type="scientific">Bacillus wiedmannii</name>
    <dbReference type="NCBI Taxonomy" id="1890302"/>
    <lineage>
        <taxon>Bacteria</taxon>
        <taxon>Bacillati</taxon>
        <taxon>Bacillota</taxon>
        <taxon>Bacilli</taxon>
        <taxon>Bacillales</taxon>
        <taxon>Bacillaceae</taxon>
        <taxon>Bacillus</taxon>
        <taxon>Bacillus cereus group</taxon>
    </lineage>
</organism>
<evidence type="ECO:0000313" key="2">
    <source>
        <dbReference type="Proteomes" id="UP000239236"/>
    </source>
</evidence>
<accession>A0ABX5DLI2</accession>
<proteinExistence type="predicted"/>
<protein>
    <recommendedName>
        <fullName evidence="3">Integrase</fullName>
    </recommendedName>
</protein>
<dbReference type="EMBL" id="PVRR01000011">
    <property type="protein sequence ID" value="PRT37020.1"/>
    <property type="molecule type" value="Genomic_DNA"/>
</dbReference>
<evidence type="ECO:0008006" key="3">
    <source>
        <dbReference type="Google" id="ProtNLM"/>
    </source>
</evidence>
<evidence type="ECO:0000313" key="1">
    <source>
        <dbReference type="EMBL" id="PRT37020.1"/>
    </source>
</evidence>
<name>A0ABX5DLI2_9BACI</name>
<gene>
    <name evidence="1" type="ORF">C6357_27095</name>
</gene>
<sequence>MQNEEFIRSNIKSGEIKTFKSITINEYTNYIIKHCLKHNCGRIQTELLKGILKNAKVLKDWTYFDLQ</sequence>
<comment type="caution">
    <text evidence="1">The sequence shown here is derived from an EMBL/GenBank/DDBJ whole genome shotgun (WGS) entry which is preliminary data.</text>
</comment>